<feature type="domain" description="TIR" evidence="5">
    <location>
        <begin position="8"/>
        <end position="174"/>
    </location>
</feature>
<accession>A0ABQ9KQ28</accession>
<dbReference type="InterPro" id="IPR000157">
    <property type="entry name" value="TIR_dom"/>
</dbReference>
<dbReference type="InterPro" id="IPR058192">
    <property type="entry name" value="WHD_ROQ1-like"/>
</dbReference>
<keyword evidence="7" id="KW-1185">Reference proteome</keyword>
<dbReference type="Gene3D" id="3.40.50.300">
    <property type="entry name" value="P-loop containing nucleotide triphosphate hydrolases"/>
    <property type="match status" value="1"/>
</dbReference>
<dbReference type="InterPro" id="IPR032675">
    <property type="entry name" value="LRR_dom_sf"/>
</dbReference>
<evidence type="ECO:0000313" key="7">
    <source>
        <dbReference type="Proteomes" id="UP001174677"/>
    </source>
</evidence>
<dbReference type="Gene3D" id="3.40.50.10140">
    <property type="entry name" value="Toll/interleukin-1 receptor homology (TIR) domain"/>
    <property type="match status" value="1"/>
</dbReference>
<dbReference type="InterPro" id="IPR002182">
    <property type="entry name" value="NB-ARC"/>
</dbReference>
<gene>
    <name evidence="6" type="ORF">P3X46_031986</name>
</gene>
<dbReference type="InterPro" id="IPR027417">
    <property type="entry name" value="P-loop_NTPase"/>
</dbReference>
<dbReference type="Pfam" id="PF00931">
    <property type="entry name" value="NB-ARC"/>
    <property type="match status" value="1"/>
</dbReference>
<evidence type="ECO:0000313" key="6">
    <source>
        <dbReference type="EMBL" id="KAJ9141448.1"/>
    </source>
</evidence>
<dbReference type="InterPro" id="IPR036390">
    <property type="entry name" value="WH_DNA-bd_sf"/>
</dbReference>
<dbReference type="Pfam" id="PF01582">
    <property type="entry name" value="TIR"/>
    <property type="match status" value="1"/>
</dbReference>
<dbReference type="PANTHER" id="PTHR11017:SF305">
    <property type="entry name" value="TMV RESISTANCE PROTEIN N-LIKE"/>
    <property type="match status" value="1"/>
</dbReference>
<protein>
    <recommendedName>
        <fullName evidence="5">TIR domain-containing protein</fullName>
    </recommendedName>
</protein>
<dbReference type="PANTHER" id="PTHR11017">
    <property type="entry name" value="LEUCINE-RICH REPEAT-CONTAINING PROTEIN"/>
    <property type="match status" value="1"/>
</dbReference>
<organism evidence="6 7">
    <name type="scientific">Hevea brasiliensis</name>
    <name type="common">Para rubber tree</name>
    <name type="synonym">Siphonia brasiliensis</name>
    <dbReference type="NCBI Taxonomy" id="3981"/>
    <lineage>
        <taxon>Eukaryota</taxon>
        <taxon>Viridiplantae</taxon>
        <taxon>Streptophyta</taxon>
        <taxon>Embryophyta</taxon>
        <taxon>Tracheophyta</taxon>
        <taxon>Spermatophyta</taxon>
        <taxon>Magnoliopsida</taxon>
        <taxon>eudicotyledons</taxon>
        <taxon>Gunneridae</taxon>
        <taxon>Pentapetalae</taxon>
        <taxon>rosids</taxon>
        <taxon>fabids</taxon>
        <taxon>Malpighiales</taxon>
        <taxon>Euphorbiaceae</taxon>
        <taxon>Crotonoideae</taxon>
        <taxon>Micrandreae</taxon>
        <taxon>Hevea</taxon>
    </lineage>
</organism>
<dbReference type="InterPro" id="IPR042197">
    <property type="entry name" value="Apaf_helical"/>
</dbReference>
<proteinExistence type="predicted"/>
<keyword evidence="1" id="KW-0433">Leucine-rich repeat</keyword>
<keyword evidence="4" id="KW-0175">Coiled coil</keyword>
<evidence type="ECO:0000256" key="4">
    <source>
        <dbReference type="SAM" id="Coils"/>
    </source>
</evidence>
<dbReference type="SUPFAM" id="SSF52200">
    <property type="entry name" value="Toll/Interleukin receptor TIR domain"/>
    <property type="match status" value="1"/>
</dbReference>
<evidence type="ECO:0000256" key="3">
    <source>
        <dbReference type="ARBA" id="ARBA00022821"/>
    </source>
</evidence>
<reference evidence="6" key="1">
    <citation type="journal article" date="2023" name="Plant Biotechnol. J.">
        <title>Chromosome-level wild Hevea brasiliensis genome provides new tools for genomic-assisted breeding and valuable loci to elevate rubber yield.</title>
        <authorList>
            <person name="Cheng H."/>
            <person name="Song X."/>
            <person name="Hu Y."/>
            <person name="Wu T."/>
            <person name="Yang Q."/>
            <person name="An Z."/>
            <person name="Feng S."/>
            <person name="Deng Z."/>
            <person name="Wu W."/>
            <person name="Zeng X."/>
            <person name="Tu M."/>
            <person name="Wang X."/>
            <person name="Huang H."/>
        </authorList>
    </citation>
    <scope>NUCLEOTIDE SEQUENCE</scope>
    <source>
        <strain evidence="6">MT/VB/25A 57/8</strain>
    </source>
</reference>
<dbReference type="SUPFAM" id="SSF46785">
    <property type="entry name" value="Winged helix' DNA-binding domain"/>
    <property type="match status" value="1"/>
</dbReference>
<dbReference type="InterPro" id="IPR044974">
    <property type="entry name" value="Disease_R_plants"/>
</dbReference>
<dbReference type="Gene3D" id="3.80.10.10">
    <property type="entry name" value="Ribonuclease Inhibitor"/>
    <property type="match status" value="2"/>
</dbReference>
<sequence length="1011" mass="114800">MAASSSSCPFDAFLSFRGDDVRKTFADHVYAALTGAGIHTFRDDEEIERGKNIDQELTKAIQQSKVAVIVFSPDHASSRWCLDELLMINERRKSDGMHILPIFYHVDPSAVRRQKESFKEAFDRHEQQLKEETDKVERWRAALKEVADLGGEVLKDQYEAPFIQNIVKLVANKLDRKLLHVGSYLTGIGDYVGRINHWLQDESTNVRILVLYGIGGVGKTTIAKTVYNQDSDKFERSCFLADVAETSEQPKGMNSLQEQLLSDIHKRESVKIYNVDEGVMKIKDAMCCRKVIIILDNVDNSEQFKSIIGKQEWLSSGSKIIVTTRLKCLLSEGCWKLHIKPLSVKKSHKLFALHAFGREDSPENFDEHSERVVSLCDGLPLALRVLGSFLRRRSIDEWKSEIKELQEIPDSRIQKILRKNFDSLHNDRHRSIFLHIVFFFIGWDKDVVVKILEGCGFEAIIGVQHLLDRCLIEINERNNLAMHQLVRDMGREVVRQESPDEPGERSRICNHKEVFRVLTEKTGTKTIRGLILDMHLLREEKHVGPISNYGNYSHENSVEESVLGCEDNRSMHDRLGGIVRQRIVNCIPKTSSTSADVIKTEAFANMRQLNVLLLDDVKLDGGYEDFPKHLVCLRWLRFPLNSMPTCLNVEKLVVLDMRYSRLKHAWQGKSFPCLKILDLSHSHLLTTTPDFTGLPGLESLLLKDCINLVKIDDSIAVLRALVLLNLEGCAKLKELPKTISDLKSLEELYLTGCSELKVLPKVLAQMESLKVFFAGGITLNELSFSSRDVRGPWSWLSGREGPESTMFSSAFLPRSLTHLILPNCNLSDGKFTTDLHLPSLRHLVLRDNPLNTISAEIPGLPSLVYLDITQCNNSNVIIKVPTSIEELNWIGRSVTSLSDLLRFGLEHISSGRENRFTASFCQNFVQLVQSDWPKFRGNFIFLNNNVWCQLQCLGDGLRSRVILQENTSGPSLAHNLLLWDMQKGKLLEADEGYMKTGSFLAILRVFIESLI</sequence>
<dbReference type="SMART" id="SM00255">
    <property type="entry name" value="TIR"/>
    <property type="match status" value="1"/>
</dbReference>
<evidence type="ECO:0000256" key="2">
    <source>
        <dbReference type="ARBA" id="ARBA00022737"/>
    </source>
</evidence>
<dbReference type="PROSITE" id="PS50104">
    <property type="entry name" value="TIR"/>
    <property type="match status" value="1"/>
</dbReference>
<keyword evidence="2" id="KW-0677">Repeat</keyword>
<dbReference type="SUPFAM" id="SSF52058">
    <property type="entry name" value="L domain-like"/>
    <property type="match status" value="1"/>
</dbReference>
<evidence type="ECO:0000256" key="1">
    <source>
        <dbReference type="ARBA" id="ARBA00022614"/>
    </source>
</evidence>
<dbReference type="InterPro" id="IPR035897">
    <property type="entry name" value="Toll_tir_struct_dom_sf"/>
</dbReference>
<keyword evidence="3" id="KW-0611">Plant defense</keyword>
<dbReference type="Gene3D" id="1.10.8.430">
    <property type="entry name" value="Helical domain of apoptotic protease-activating factors"/>
    <property type="match status" value="1"/>
</dbReference>
<comment type="caution">
    <text evidence="6">The sequence shown here is derived from an EMBL/GenBank/DDBJ whole genome shotgun (WGS) entry which is preliminary data.</text>
</comment>
<feature type="coiled-coil region" evidence="4">
    <location>
        <begin position="115"/>
        <end position="149"/>
    </location>
</feature>
<dbReference type="Proteomes" id="UP001174677">
    <property type="component" value="Chromosome 17"/>
</dbReference>
<dbReference type="SUPFAM" id="SSF52540">
    <property type="entry name" value="P-loop containing nucleoside triphosphate hydrolases"/>
    <property type="match status" value="1"/>
</dbReference>
<dbReference type="EMBL" id="JARPOI010000017">
    <property type="protein sequence ID" value="KAJ9141448.1"/>
    <property type="molecule type" value="Genomic_DNA"/>
</dbReference>
<name>A0ABQ9KQ28_HEVBR</name>
<evidence type="ECO:0000259" key="5">
    <source>
        <dbReference type="PROSITE" id="PS50104"/>
    </source>
</evidence>
<dbReference type="Pfam" id="PF23282">
    <property type="entry name" value="WHD_ROQ1"/>
    <property type="match status" value="1"/>
</dbReference>
<dbReference type="PRINTS" id="PR00364">
    <property type="entry name" value="DISEASERSIST"/>
</dbReference>